<keyword evidence="6" id="KW-0804">Transcription</keyword>
<keyword evidence="4" id="KW-0805">Transcription regulation</keyword>
<evidence type="ECO:0000259" key="9">
    <source>
        <dbReference type="PROSITE" id="PS50048"/>
    </source>
</evidence>
<evidence type="ECO:0000256" key="8">
    <source>
        <dbReference type="SAM" id="MobiDB-lite"/>
    </source>
</evidence>
<dbReference type="InterPro" id="IPR001138">
    <property type="entry name" value="Zn2Cys6_DnaBD"/>
</dbReference>
<evidence type="ECO:0000313" key="10">
    <source>
        <dbReference type="EMBL" id="KIW00314.1"/>
    </source>
</evidence>
<dbReference type="STRING" id="253628.A0A0D2AMF4"/>
<dbReference type="Pfam" id="PF04082">
    <property type="entry name" value="Fungal_trans"/>
    <property type="match status" value="1"/>
</dbReference>
<dbReference type="AlphaFoldDB" id="A0A0D2AMF4"/>
<evidence type="ECO:0000256" key="6">
    <source>
        <dbReference type="ARBA" id="ARBA00023163"/>
    </source>
</evidence>
<evidence type="ECO:0000313" key="11">
    <source>
        <dbReference type="Proteomes" id="UP000053259"/>
    </source>
</evidence>
<dbReference type="PANTHER" id="PTHR47782">
    <property type="entry name" value="ZN(II)2CYS6 TRANSCRIPTION FACTOR (EUROFUNG)-RELATED"/>
    <property type="match status" value="1"/>
</dbReference>
<dbReference type="PROSITE" id="PS00463">
    <property type="entry name" value="ZN2_CY6_FUNGAL_1"/>
    <property type="match status" value="1"/>
</dbReference>
<feature type="domain" description="Zn(2)-C6 fungal-type" evidence="9">
    <location>
        <begin position="10"/>
        <end position="39"/>
    </location>
</feature>
<evidence type="ECO:0000256" key="4">
    <source>
        <dbReference type="ARBA" id="ARBA00023015"/>
    </source>
</evidence>
<keyword evidence="11" id="KW-1185">Reference proteome</keyword>
<proteinExistence type="predicted"/>
<keyword evidence="3" id="KW-0862">Zinc</keyword>
<dbReference type="InterPro" id="IPR007219">
    <property type="entry name" value="XnlR_reg_dom"/>
</dbReference>
<dbReference type="SUPFAM" id="SSF57701">
    <property type="entry name" value="Zn2/Cys6 DNA-binding domain"/>
    <property type="match status" value="1"/>
</dbReference>
<dbReference type="SMART" id="SM00906">
    <property type="entry name" value="Fungal_trans"/>
    <property type="match status" value="1"/>
</dbReference>
<dbReference type="GO" id="GO:0008270">
    <property type="term" value="F:zinc ion binding"/>
    <property type="evidence" value="ECO:0007669"/>
    <property type="project" value="InterPro"/>
</dbReference>
<accession>A0A0D2AMF4</accession>
<dbReference type="GeneID" id="27316174"/>
<gene>
    <name evidence="10" type="ORF">PV09_08201</name>
</gene>
<evidence type="ECO:0000256" key="3">
    <source>
        <dbReference type="ARBA" id="ARBA00022833"/>
    </source>
</evidence>
<evidence type="ECO:0000256" key="1">
    <source>
        <dbReference type="ARBA" id="ARBA00004123"/>
    </source>
</evidence>
<dbReference type="GO" id="GO:0000981">
    <property type="term" value="F:DNA-binding transcription factor activity, RNA polymerase II-specific"/>
    <property type="evidence" value="ECO:0007669"/>
    <property type="project" value="InterPro"/>
</dbReference>
<dbReference type="VEuPathDB" id="FungiDB:PV09_08201"/>
<evidence type="ECO:0000256" key="7">
    <source>
        <dbReference type="ARBA" id="ARBA00023242"/>
    </source>
</evidence>
<dbReference type="SMART" id="SM00066">
    <property type="entry name" value="GAL4"/>
    <property type="match status" value="1"/>
</dbReference>
<keyword evidence="5" id="KW-0238">DNA-binding</keyword>
<dbReference type="GO" id="GO:0005634">
    <property type="term" value="C:nucleus"/>
    <property type="evidence" value="ECO:0007669"/>
    <property type="project" value="UniProtKB-SubCell"/>
</dbReference>
<reference evidence="10 11" key="1">
    <citation type="submission" date="2015-01" db="EMBL/GenBank/DDBJ databases">
        <title>The Genome Sequence of Ochroconis gallopava CBS43764.</title>
        <authorList>
            <consortium name="The Broad Institute Genomics Platform"/>
            <person name="Cuomo C."/>
            <person name="de Hoog S."/>
            <person name="Gorbushina A."/>
            <person name="Stielow B."/>
            <person name="Teixiera M."/>
            <person name="Abouelleil A."/>
            <person name="Chapman S.B."/>
            <person name="Priest M."/>
            <person name="Young S.K."/>
            <person name="Wortman J."/>
            <person name="Nusbaum C."/>
            <person name="Birren B."/>
        </authorList>
    </citation>
    <scope>NUCLEOTIDE SEQUENCE [LARGE SCALE GENOMIC DNA]</scope>
    <source>
        <strain evidence="10 11">CBS 43764</strain>
    </source>
</reference>
<dbReference type="EMBL" id="KN847565">
    <property type="protein sequence ID" value="KIW00314.1"/>
    <property type="molecule type" value="Genomic_DNA"/>
</dbReference>
<protein>
    <recommendedName>
        <fullName evidence="9">Zn(2)-C6 fungal-type domain-containing protein</fullName>
    </recommendedName>
</protein>
<evidence type="ECO:0000256" key="2">
    <source>
        <dbReference type="ARBA" id="ARBA00022723"/>
    </source>
</evidence>
<feature type="compositionally biased region" description="Polar residues" evidence="8">
    <location>
        <begin position="159"/>
        <end position="177"/>
    </location>
</feature>
<dbReference type="GO" id="GO:0043565">
    <property type="term" value="F:sequence-specific DNA binding"/>
    <property type="evidence" value="ECO:0007669"/>
    <property type="project" value="TreeGrafter"/>
</dbReference>
<keyword evidence="2" id="KW-0479">Metal-binding</keyword>
<dbReference type="Gene3D" id="4.10.240.10">
    <property type="entry name" value="Zn(2)-C6 fungal-type DNA-binding domain"/>
    <property type="match status" value="1"/>
</dbReference>
<organism evidence="10 11">
    <name type="scientific">Verruconis gallopava</name>
    <dbReference type="NCBI Taxonomy" id="253628"/>
    <lineage>
        <taxon>Eukaryota</taxon>
        <taxon>Fungi</taxon>
        <taxon>Dikarya</taxon>
        <taxon>Ascomycota</taxon>
        <taxon>Pezizomycotina</taxon>
        <taxon>Dothideomycetes</taxon>
        <taxon>Pleosporomycetidae</taxon>
        <taxon>Venturiales</taxon>
        <taxon>Sympoventuriaceae</taxon>
        <taxon>Verruconis</taxon>
    </lineage>
</organism>
<dbReference type="PROSITE" id="PS50048">
    <property type="entry name" value="ZN2_CY6_FUNGAL_2"/>
    <property type="match status" value="1"/>
</dbReference>
<dbReference type="InterPro" id="IPR036864">
    <property type="entry name" value="Zn2-C6_fun-type_DNA-bd_sf"/>
</dbReference>
<dbReference type="CDD" id="cd00067">
    <property type="entry name" value="GAL4"/>
    <property type="match status" value="1"/>
</dbReference>
<dbReference type="GO" id="GO:0045944">
    <property type="term" value="P:positive regulation of transcription by RNA polymerase II"/>
    <property type="evidence" value="ECO:0007669"/>
    <property type="project" value="TreeGrafter"/>
</dbReference>
<dbReference type="PANTHER" id="PTHR47782:SF1">
    <property type="entry name" value="PYRIMIDINE PATHWAY REGULATORY PROTEIN 1"/>
    <property type="match status" value="1"/>
</dbReference>
<dbReference type="HOGENOM" id="CLU_018404_0_0_1"/>
<dbReference type="Pfam" id="PF00172">
    <property type="entry name" value="Zn_clus"/>
    <property type="match status" value="1"/>
</dbReference>
<dbReference type="CDD" id="cd12148">
    <property type="entry name" value="fungal_TF_MHR"/>
    <property type="match status" value="1"/>
</dbReference>
<comment type="subcellular location">
    <subcellularLocation>
        <location evidence="1">Nucleus</location>
    </subcellularLocation>
</comment>
<evidence type="ECO:0000256" key="5">
    <source>
        <dbReference type="ARBA" id="ARBA00023125"/>
    </source>
</evidence>
<dbReference type="RefSeq" id="XP_016210183.1">
    <property type="nucleotide sequence ID" value="XM_016362063.1"/>
</dbReference>
<dbReference type="InParanoid" id="A0A0D2AMF4"/>
<dbReference type="OrthoDB" id="2399539at2759"/>
<keyword evidence="7" id="KW-0539">Nucleus</keyword>
<sequence length="694" mass="76951">MSECKRAVLSCQRCRKRKIKCDRVMPSCSQCIASKTSCTGFDGTNDSKGIPRSIVRHLEYEIAKLETALGTSDVDVVRGADILLQIYHPVASPIDTVTDSSRLKTSPNQTLVDGSHDDQATLEEEHLLNTIKASRGLQSMVLASLPREYGMTSKIRTGLTPSSTKSAPNITSDATDIQRSSVSPKPAVLNSQLEARLLTSLPIEIIQALVKKYVKTIVPQFPFMLGSEVNAHLDKVLAALHAFQAASPLSSTGERKALSVEPNADFLVIYLVLAISITIGSAKGGHEVRCMSFSTSLFEEGIQHFTGQAESSSDLAALQINLLILLYATINPRAGNVWILSGIAMRTCSELGLHRNGDYTGIESSKIDLRRRIFWSAYCLDRSICAALQRPLSLPGTTIDVKLPSPHAELPGRIPFMGTIDYHRMQSEIMLTHFTNQPMACGSFEEFQAIMEKRLREWYETSQSETPILELCDFHLARGLAILHRPSPRNVMPSQRSLLIAFEAACSAARCQSDHLQNGVFRRHWLSAHFTLEMAILSCFCLRYACRAICEKFDPGQVFEMTKLATSNFLHISSRGWPEVSKYAGIYERLLGPLLQAVFSPDKNPEHFFLPSHDAELKALLYPRPLELEKHCHGSTRTEDVSEFDFNILDFNELNFDVEGVQSDFSTSFLTGFELLDHALAADDCAIEVSEIAS</sequence>
<feature type="region of interest" description="Disordered" evidence="8">
    <location>
        <begin position="155"/>
        <end position="177"/>
    </location>
</feature>
<name>A0A0D2AMF4_9PEZI</name>
<dbReference type="GO" id="GO:0006351">
    <property type="term" value="P:DNA-templated transcription"/>
    <property type="evidence" value="ECO:0007669"/>
    <property type="project" value="InterPro"/>
</dbReference>
<dbReference type="InterPro" id="IPR052202">
    <property type="entry name" value="Yeast_MetPath_Reg"/>
</dbReference>
<dbReference type="Proteomes" id="UP000053259">
    <property type="component" value="Unassembled WGS sequence"/>
</dbReference>